<protein>
    <recommendedName>
        <fullName evidence="2">Serine aminopeptidase S33 domain-containing protein</fullName>
    </recommendedName>
</protein>
<proteinExistence type="predicted"/>
<dbReference type="EMBL" id="UINC01019778">
    <property type="protein sequence ID" value="SVA83695.1"/>
    <property type="molecule type" value="Genomic_DNA"/>
</dbReference>
<gene>
    <name evidence="1" type="ORF">METZ01_LOCUS136549</name>
</gene>
<dbReference type="AlphaFoldDB" id="A0A381Z352"/>
<dbReference type="InterPro" id="IPR029058">
    <property type="entry name" value="AB_hydrolase_fold"/>
</dbReference>
<sequence length="321" mass="35890">MDWLTVIGLLGLTLLLIFWLAPSPKLDAEPPQTRVPQDLTPAEMAAWLADEEARHGNVIEGAEARIFWASNPEPTELCVLYVHGFSSSRQEISPVPEAVSKALSANLVCARLAGHGLSTKPMQASVEDWLQSVTDAWEIASRIGNRVVIVAVSTGAPLSIWLTQRAADSSAVHSLLFMSPNFRIRHPFGFILTWPWAKVWVPKLMGEEREWEPENDLVARYWSNRYSINAVIEVQKVVDWVRRTKLDSCNIPLATLYMAGDPTISHEAAIAFHEAWQADSKELIEVPIDPENVQHVFTGNISAPHRVDWTIETCLAFIRSI</sequence>
<evidence type="ECO:0000313" key="1">
    <source>
        <dbReference type="EMBL" id="SVA83695.1"/>
    </source>
</evidence>
<reference evidence="1" key="1">
    <citation type="submission" date="2018-05" db="EMBL/GenBank/DDBJ databases">
        <authorList>
            <person name="Lanie J.A."/>
            <person name="Ng W.-L."/>
            <person name="Kazmierczak K.M."/>
            <person name="Andrzejewski T.M."/>
            <person name="Davidsen T.M."/>
            <person name="Wayne K.J."/>
            <person name="Tettelin H."/>
            <person name="Glass J.I."/>
            <person name="Rusch D."/>
            <person name="Podicherti R."/>
            <person name="Tsui H.-C.T."/>
            <person name="Winkler M.E."/>
        </authorList>
    </citation>
    <scope>NUCLEOTIDE SEQUENCE</scope>
</reference>
<dbReference type="SUPFAM" id="SSF53474">
    <property type="entry name" value="alpha/beta-Hydrolases"/>
    <property type="match status" value="1"/>
</dbReference>
<name>A0A381Z352_9ZZZZ</name>
<evidence type="ECO:0008006" key="2">
    <source>
        <dbReference type="Google" id="ProtNLM"/>
    </source>
</evidence>
<accession>A0A381Z352</accession>
<organism evidence="1">
    <name type="scientific">marine metagenome</name>
    <dbReference type="NCBI Taxonomy" id="408172"/>
    <lineage>
        <taxon>unclassified sequences</taxon>
        <taxon>metagenomes</taxon>
        <taxon>ecological metagenomes</taxon>
    </lineage>
</organism>
<dbReference type="Gene3D" id="3.40.50.1820">
    <property type="entry name" value="alpha/beta hydrolase"/>
    <property type="match status" value="1"/>
</dbReference>